<dbReference type="RefSeq" id="WP_157175490.1">
    <property type="nucleotide sequence ID" value="NZ_BMJP01000001.1"/>
</dbReference>
<sequence>MTDERTPDEKPGEFIDLPPILPTGSGVADLEIAYEQMILAENVALADEPVLDEGLSGAPTADAMPTESGDDALDSAAHPS</sequence>
<evidence type="ECO:0000313" key="3">
    <source>
        <dbReference type="Proteomes" id="UP000546701"/>
    </source>
</evidence>
<evidence type="ECO:0000313" key="2">
    <source>
        <dbReference type="EMBL" id="MBB5729341.1"/>
    </source>
</evidence>
<reference evidence="2 3" key="1">
    <citation type="submission" date="2020-08" db="EMBL/GenBank/DDBJ databases">
        <title>Genomic Encyclopedia of Type Strains, Phase IV (KMG-IV): sequencing the most valuable type-strain genomes for metagenomic binning, comparative biology and taxonomic classification.</title>
        <authorList>
            <person name="Goeker M."/>
        </authorList>
    </citation>
    <scope>NUCLEOTIDE SEQUENCE [LARGE SCALE GENOMIC DNA]</scope>
    <source>
        <strain evidence="2 3">DSM 103336</strain>
    </source>
</reference>
<dbReference type="Proteomes" id="UP000546701">
    <property type="component" value="Unassembled WGS sequence"/>
</dbReference>
<dbReference type="EMBL" id="JACIJR010000004">
    <property type="protein sequence ID" value="MBB5729341.1"/>
    <property type="molecule type" value="Genomic_DNA"/>
</dbReference>
<keyword evidence="3" id="KW-1185">Reference proteome</keyword>
<name>A0A7W9BSS3_9SPHN</name>
<feature type="compositionally biased region" description="Basic and acidic residues" evidence="1">
    <location>
        <begin position="1"/>
        <end position="13"/>
    </location>
</feature>
<feature type="region of interest" description="Disordered" evidence="1">
    <location>
        <begin position="51"/>
        <end position="80"/>
    </location>
</feature>
<gene>
    <name evidence="2" type="ORF">FHS99_001826</name>
</gene>
<organism evidence="2 3">
    <name type="scientific">Sphingomonas prati</name>
    <dbReference type="NCBI Taxonomy" id="1843237"/>
    <lineage>
        <taxon>Bacteria</taxon>
        <taxon>Pseudomonadati</taxon>
        <taxon>Pseudomonadota</taxon>
        <taxon>Alphaproteobacteria</taxon>
        <taxon>Sphingomonadales</taxon>
        <taxon>Sphingomonadaceae</taxon>
        <taxon>Sphingomonas</taxon>
    </lineage>
</organism>
<dbReference type="AlphaFoldDB" id="A0A7W9BSS3"/>
<feature type="region of interest" description="Disordered" evidence="1">
    <location>
        <begin position="1"/>
        <end position="22"/>
    </location>
</feature>
<evidence type="ECO:0000256" key="1">
    <source>
        <dbReference type="SAM" id="MobiDB-lite"/>
    </source>
</evidence>
<comment type="caution">
    <text evidence="2">The sequence shown here is derived from an EMBL/GenBank/DDBJ whole genome shotgun (WGS) entry which is preliminary data.</text>
</comment>
<dbReference type="OrthoDB" id="7584588at2"/>
<accession>A0A7W9BSS3</accession>
<proteinExistence type="predicted"/>
<protein>
    <submittedName>
        <fullName evidence="2">Uncharacterized protein</fullName>
    </submittedName>
</protein>